<dbReference type="SUPFAM" id="SSF51161">
    <property type="entry name" value="Trimeric LpxA-like enzymes"/>
    <property type="match status" value="1"/>
</dbReference>
<dbReference type="EMBL" id="KI913953">
    <property type="protein sequence ID" value="ETW08906.1"/>
    <property type="molecule type" value="Genomic_DNA"/>
</dbReference>
<dbReference type="InterPro" id="IPR007691">
    <property type="entry name" value="LpxD"/>
</dbReference>
<dbReference type="VEuPathDB" id="FungiDB:H310_01397"/>
<evidence type="ECO:0000256" key="4">
    <source>
        <dbReference type="ARBA" id="ARBA00023098"/>
    </source>
</evidence>
<keyword evidence="5 6" id="KW-0012">Acyltransferase</keyword>
<evidence type="ECO:0000256" key="2">
    <source>
        <dbReference type="ARBA" id="ARBA00022556"/>
    </source>
</evidence>
<dbReference type="AlphaFoldDB" id="A0A024UR68"/>
<gene>
    <name evidence="6" type="ORF">H310_01397</name>
</gene>
<dbReference type="PANTHER" id="PTHR43378">
    <property type="entry name" value="UDP-3-O-ACYLGLUCOSAMINE N-ACYLTRANSFERASE"/>
    <property type="match status" value="1"/>
</dbReference>
<keyword evidence="3 6" id="KW-0808">Transferase</keyword>
<dbReference type="GO" id="GO:0009245">
    <property type="term" value="P:lipid A biosynthetic process"/>
    <property type="evidence" value="ECO:0007669"/>
    <property type="project" value="UniProtKB-KW"/>
</dbReference>
<dbReference type="PANTHER" id="PTHR43378:SF2">
    <property type="entry name" value="UDP-3-O-ACYLGLUCOSAMINE N-ACYLTRANSFERASE 1, MITOCHONDRIAL-RELATED"/>
    <property type="match status" value="1"/>
</dbReference>
<dbReference type="GO" id="GO:0016020">
    <property type="term" value="C:membrane"/>
    <property type="evidence" value="ECO:0007669"/>
    <property type="project" value="GOC"/>
</dbReference>
<accession>A0A024UR68</accession>
<evidence type="ECO:0000256" key="1">
    <source>
        <dbReference type="ARBA" id="ARBA00022516"/>
    </source>
</evidence>
<dbReference type="Gene3D" id="2.160.10.10">
    <property type="entry name" value="Hexapeptide repeat proteins"/>
    <property type="match status" value="1"/>
</dbReference>
<reference evidence="6" key="1">
    <citation type="submission" date="2013-12" db="EMBL/GenBank/DDBJ databases">
        <title>The Genome Sequence of Aphanomyces invadans NJM9701.</title>
        <authorList>
            <consortium name="The Broad Institute Genomics Platform"/>
            <person name="Russ C."/>
            <person name="Tyler B."/>
            <person name="van West P."/>
            <person name="Dieguez-Uribeondo J."/>
            <person name="Young S.K."/>
            <person name="Zeng Q."/>
            <person name="Gargeya S."/>
            <person name="Fitzgerald M."/>
            <person name="Abouelleil A."/>
            <person name="Alvarado L."/>
            <person name="Chapman S.B."/>
            <person name="Gainer-Dewar J."/>
            <person name="Goldberg J."/>
            <person name="Griggs A."/>
            <person name="Gujja S."/>
            <person name="Hansen M."/>
            <person name="Howarth C."/>
            <person name="Imamovic A."/>
            <person name="Ireland A."/>
            <person name="Larimer J."/>
            <person name="McCowan C."/>
            <person name="Murphy C."/>
            <person name="Pearson M."/>
            <person name="Poon T.W."/>
            <person name="Priest M."/>
            <person name="Roberts A."/>
            <person name="Saif S."/>
            <person name="Shea T."/>
            <person name="Sykes S."/>
            <person name="Wortman J."/>
            <person name="Nusbaum C."/>
            <person name="Birren B."/>
        </authorList>
    </citation>
    <scope>NUCLEOTIDE SEQUENCE [LARGE SCALE GENOMIC DNA]</scope>
    <source>
        <strain evidence="6">NJM9701</strain>
    </source>
</reference>
<dbReference type="InterPro" id="IPR001451">
    <property type="entry name" value="Hexapep"/>
</dbReference>
<keyword evidence="4" id="KW-0443">Lipid metabolism</keyword>
<keyword evidence="1" id="KW-0444">Lipid biosynthesis</keyword>
<evidence type="ECO:0000256" key="5">
    <source>
        <dbReference type="ARBA" id="ARBA00023315"/>
    </source>
</evidence>
<dbReference type="Pfam" id="PF00132">
    <property type="entry name" value="Hexapep"/>
    <property type="match status" value="1"/>
</dbReference>
<proteinExistence type="predicted"/>
<dbReference type="RefSeq" id="XP_008862711.1">
    <property type="nucleotide sequence ID" value="XM_008864489.1"/>
</dbReference>
<name>A0A024UR68_9STRA</name>
<organism evidence="6">
    <name type="scientific">Aphanomyces invadans</name>
    <dbReference type="NCBI Taxonomy" id="157072"/>
    <lineage>
        <taxon>Eukaryota</taxon>
        <taxon>Sar</taxon>
        <taxon>Stramenopiles</taxon>
        <taxon>Oomycota</taxon>
        <taxon>Saprolegniomycetes</taxon>
        <taxon>Saprolegniales</taxon>
        <taxon>Verrucalvaceae</taxon>
        <taxon>Aphanomyces</taxon>
    </lineage>
</organism>
<keyword evidence="2" id="KW-0441">Lipid A biosynthesis</keyword>
<dbReference type="GeneID" id="20078447"/>
<evidence type="ECO:0000313" key="6">
    <source>
        <dbReference type="EMBL" id="ETW08906.1"/>
    </source>
</evidence>
<protein>
    <submittedName>
        <fullName evidence="6">UDP-3-O-[3-hydroxymyristoyl] glucosamine N-acyltransferase, variant</fullName>
    </submittedName>
</protein>
<dbReference type="OrthoDB" id="2355at2759"/>
<evidence type="ECO:0000256" key="3">
    <source>
        <dbReference type="ARBA" id="ARBA00022679"/>
    </source>
</evidence>
<sequence>MLRRLYSTAVAQVFVHPSAKVDASATLSPFAVVEANAIVHANCKVGCGTVVGEGVVVGPDSHIGSHVTLANCTVGKRTVIHTGTRIGQDGFGFMLNDTGDHGKKPQELAVEIHDDVEIGANCTIDRGSWRNTVVGSGTKMDNLIQIGHNVQIGQGCVLAAQTGIGGASRELKALLDTGWGLGRRQHNLGQPGVRWRSSRHHAAFKDWRQRPNCSQERRHA</sequence>
<dbReference type="InterPro" id="IPR011004">
    <property type="entry name" value="Trimer_LpxA-like_sf"/>
</dbReference>
<dbReference type="GO" id="GO:0016410">
    <property type="term" value="F:N-acyltransferase activity"/>
    <property type="evidence" value="ECO:0007669"/>
    <property type="project" value="InterPro"/>
</dbReference>